<feature type="transmembrane region" description="Helical" evidence="2">
    <location>
        <begin position="272"/>
        <end position="294"/>
    </location>
</feature>
<evidence type="ECO:0000313" key="5">
    <source>
        <dbReference type="Proteomes" id="UP000655225"/>
    </source>
</evidence>
<dbReference type="OrthoDB" id="1911285at2759"/>
<feature type="transmembrane region" description="Helical" evidence="2">
    <location>
        <begin position="174"/>
        <end position="197"/>
    </location>
</feature>
<dbReference type="SUPFAM" id="SSF117856">
    <property type="entry name" value="AF0104/ALDC/Ptd012-like"/>
    <property type="match status" value="1"/>
</dbReference>
<keyword evidence="2" id="KW-0472">Membrane</keyword>
<dbReference type="PANTHER" id="PTHR31100:SF63">
    <property type="entry name" value="AT-HOOK MOTIF NUCLEAR-LOCALIZED PROTEIN"/>
    <property type="match status" value="1"/>
</dbReference>
<dbReference type="GO" id="GO:0005634">
    <property type="term" value="C:nucleus"/>
    <property type="evidence" value="ECO:0007669"/>
    <property type="project" value="TreeGrafter"/>
</dbReference>
<dbReference type="EMBL" id="JABCRI010000013">
    <property type="protein sequence ID" value="KAF8395696.1"/>
    <property type="molecule type" value="Genomic_DNA"/>
</dbReference>
<evidence type="ECO:0000256" key="2">
    <source>
        <dbReference type="SAM" id="Phobius"/>
    </source>
</evidence>
<dbReference type="InterPro" id="IPR014476">
    <property type="entry name" value="AHL15-29"/>
</dbReference>
<protein>
    <recommendedName>
        <fullName evidence="3">PPC domain-containing protein</fullName>
    </recommendedName>
</protein>
<feature type="region of interest" description="Disordered" evidence="1">
    <location>
        <begin position="1"/>
        <end position="80"/>
    </location>
</feature>
<keyword evidence="2" id="KW-1133">Transmembrane helix</keyword>
<dbReference type="AlphaFoldDB" id="A0A834YZH7"/>
<dbReference type="Proteomes" id="UP000655225">
    <property type="component" value="Unassembled WGS sequence"/>
</dbReference>
<dbReference type="CDD" id="cd11378">
    <property type="entry name" value="DUF296"/>
    <property type="match status" value="1"/>
</dbReference>
<evidence type="ECO:0000313" key="4">
    <source>
        <dbReference type="EMBL" id="KAF8395696.1"/>
    </source>
</evidence>
<dbReference type="InterPro" id="IPR005175">
    <property type="entry name" value="PPC_dom"/>
</dbReference>
<organism evidence="4 5">
    <name type="scientific">Tetracentron sinense</name>
    <name type="common">Spur-leaf</name>
    <dbReference type="NCBI Taxonomy" id="13715"/>
    <lineage>
        <taxon>Eukaryota</taxon>
        <taxon>Viridiplantae</taxon>
        <taxon>Streptophyta</taxon>
        <taxon>Embryophyta</taxon>
        <taxon>Tracheophyta</taxon>
        <taxon>Spermatophyta</taxon>
        <taxon>Magnoliopsida</taxon>
        <taxon>Trochodendrales</taxon>
        <taxon>Trochodendraceae</taxon>
        <taxon>Tetracentron</taxon>
    </lineage>
</organism>
<evidence type="ECO:0000256" key="1">
    <source>
        <dbReference type="SAM" id="MobiDB-lite"/>
    </source>
</evidence>
<reference evidence="4 5" key="1">
    <citation type="submission" date="2020-04" db="EMBL/GenBank/DDBJ databases">
        <title>Plant Genome Project.</title>
        <authorList>
            <person name="Zhang R.-G."/>
        </authorList>
    </citation>
    <scope>NUCLEOTIDE SEQUENCE [LARGE SCALE GENOMIC DNA]</scope>
    <source>
        <strain evidence="4">YNK0</strain>
        <tissue evidence="4">Leaf</tissue>
    </source>
</reference>
<dbReference type="PANTHER" id="PTHR31100">
    <property type="entry name" value="AT-HOOK MOTIF NUCLEAR-LOCALIZED PROTEIN 15"/>
    <property type="match status" value="1"/>
</dbReference>
<keyword evidence="5" id="KW-1185">Reference proteome</keyword>
<dbReference type="PROSITE" id="PS51742">
    <property type="entry name" value="PPC"/>
    <property type="match status" value="1"/>
</dbReference>
<sequence>MAEYGEAFSPSQARDCSDHISQEEEDEDHSRGSVGGGGASKTKKIDSKESGEMVLAEEVTRKPRGRPPGSKNKPKPPIVITRDSESAIKPVVLELSAGSNLIEMVSQFVRRRHVCLTVISCSGTVANVTLRHPISPGTTLTLHGPFNILSLTGTFLGSSSSSFAISLAGARGQVFGGIVAGKIIAASTIVLVAATFINPSFHRLAGEDEGAEEVKPGSVIGGSESGTTTMSMSVYNVAAPRSLNCQIPHDILPWTPPRKSFRHRLRSRKRETALMVVSVVAVTAVSDMMLVSVLQKSHVRPGLAECKERVSVTEGFLVMLLLLRARGQWKHSDFNHNEWGHLLSSFRWSAQPESSQACCQPHLIPLVALVHDWFGIIHILRVSQNQALAIPKLRQQMWDTKK</sequence>
<dbReference type="Gene3D" id="3.30.1330.80">
    <property type="entry name" value="Hypothetical protein, similar to alpha- acetolactate decarboxylase, domain 2"/>
    <property type="match status" value="1"/>
</dbReference>
<keyword evidence="2" id="KW-0812">Transmembrane</keyword>
<name>A0A834YZH7_TETSI</name>
<accession>A0A834YZH7</accession>
<dbReference type="Pfam" id="PF03479">
    <property type="entry name" value="PCC"/>
    <property type="match status" value="1"/>
</dbReference>
<proteinExistence type="predicted"/>
<feature type="domain" description="PPC" evidence="3">
    <location>
        <begin position="85"/>
        <end position="217"/>
    </location>
</feature>
<comment type="caution">
    <text evidence="4">The sequence shown here is derived from an EMBL/GenBank/DDBJ whole genome shotgun (WGS) entry which is preliminary data.</text>
</comment>
<evidence type="ECO:0000259" key="3">
    <source>
        <dbReference type="PROSITE" id="PS51742"/>
    </source>
</evidence>
<dbReference type="GO" id="GO:0003700">
    <property type="term" value="F:DNA-binding transcription factor activity"/>
    <property type="evidence" value="ECO:0007669"/>
    <property type="project" value="TreeGrafter"/>
</dbReference>
<dbReference type="GO" id="GO:0003680">
    <property type="term" value="F:minor groove of adenine-thymine-rich DNA binding"/>
    <property type="evidence" value="ECO:0007669"/>
    <property type="project" value="InterPro"/>
</dbReference>
<gene>
    <name evidence="4" type="ORF">HHK36_019646</name>
</gene>